<organism evidence="1 2">
    <name type="scientific">Puccinia graminis f. sp. tritici</name>
    <dbReference type="NCBI Taxonomy" id="56615"/>
    <lineage>
        <taxon>Eukaryota</taxon>
        <taxon>Fungi</taxon>
        <taxon>Dikarya</taxon>
        <taxon>Basidiomycota</taxon>
        <taxon>Pucciniomycotina</taxon>
        <taxon>Pucciniomycetes</taxon>
        <taxon>Pucciniales</taxon>
        <taxon>Pucciniaceae</taxon>
        <taxon>Puccinia</taxon>
    </lineage>
</organism>
<dbReference type="EMBL" id="VSWC01000106">
    <property type="protein sequence ID" value="KAA1085646.1"/>
    <property type="molecule type" value="Genomic_DNA"/>
</dbReference>
<keyword evidence="2" id="KW-1185">Reference proteome</keyword>
<evidence type="ECO:0000313" key="2">
    <source>
        <dbReference type="Proteomes" id="UP000324748"/>
    </source>
</evidence>
<comment type="caution">
    <text evidence="1">The sequence shown here is derived from an EMBL/GenBank/DDBJ whole genome shotgun (WGS) entry which is preliminary data.</text>
</comment>
<protein>
    <submittedName>
        <fullName evidence="1">Uncharacterized protein</fullName>
    </submittedName>
</protein>
<accession>A0A5B0NA89</accession>
<sequence length="155" mass="17080">MSDSLELTRVLACLEHHVIRRPHQHAIPTFIKSPPTHTRGFIGSTLTDSFLLLTTFPLIGDRNRVQVIEQQPILPTRLIGGTLATVAALDLIIDQTRQPDFLQLQHTPGRSEEPASCRDRSLRQHHQPTVITGNSGSTGALLAVTHPFSLVGFTL</sequence>
<name>A0A5B0NA89_PUCGR</name>
<evidence type="ECO:0000313" key="1">
    <source>
        <dbReference type="EMBL" id="KAA1085646.1"/>
    </source>
</evidence>
<gene>
    <name evidence="1" type="ORF">PGT21_013795</name>
</gene>
<dbReference type="AlphaFoldDB" id="A0A5B0NA89"/>
<dbReference type="Proteomes" id="UP000324748">
    <property type="component" value="Unassembled WGS sequence"/>
</dbReference>
<reference evidence="1 2" key="1">
    <citation type="submission" date="2019-05" db="EMBL/GenBank/DDBJ databases">
        <title>Emergence of the Ug99 lineage of the wheat stem rust pathogen through somatic hybridization.</title>
        <authorList>
            <person name="Li F."/>
            <person name="Upadhyaya N.M."/>
            <person name="Sperschneider J."/>
            <person name="Matny O."/>
            <person name="Nguyen-Phuc H."/>
            <person name="Mago R."/>
            <person name="Raley C."/>
            <person name="Miller M.E."/>
            <person name="Silverstein K.A.T."/>
            <person name="Henningsen E."/>
            <person name="Hirsch C.D."/>
            <person name="Visser B."/>
            <person name="Pretorius Z.A."/>
            <person name="Steffenson B.J."/>
            <person name="Schwessinger B."/>
            <person name="Dodds P.N."/>
            <person name="Figueroa M."/>
        </authorList>
    </citation>
    <scope>NUCLEOTIDE SEQUENCE [LARGE SCALE GENOMIC DNA]</scope>
    <source>
        <strain evidence="1">21-0</strain>
    </source>
</reference>
<proteinExistence type="predicted"/>